<evidence type="ECO:0000313" key="1">
    <source>
        <dbReference type="EMBL" id="XDK26082.1"/>
    </source>
</evidence>
<gene>
    <name evidence="1" type="ORF">AB0763_05435</name>
</gene>
<name>A0AB39HDS1_9VIBR</name>
<dbReference type="AlphaFoldDB" id="A0AB39HDS1"/>
<sequence length="74" mass="8288">MQEQLINSLHNFSRLKQNEQKQGHFDSKTTVALIYCYSDSMVEALVNSGNKDIAHRIKLEAQQIIDQVAGLNGG</sequence>
<dbReference type="KEGG" id="vih:AB0763_05435"/>
<dbReference type="EMBL" id="CP162601">
    <property type="protein sequence ID" value="XDK26082.1"/>
    <property type="molecule type" value="Genomic_DNA"/>
</dbReference>
<reference evidence="1" key="1">
    <citation type="submission" date="2024-07" db="EMBL/GenBank/DDBJ databases">
        <title>Genome Analysis of a Potential Novel Vibrio Species Secreting pH- and Thermo-stable Alginate Lyase and its Application in Producing Alginate Oligosaccharides.</title>
        <authorList>
            <person name="Huang H."/>
            <person name="Bao K."/>
        </authorList>
    </citation>
    <scope>NUCLEOTIDE SEQUENCE</scope>
    <source>
        <strain evidence="1">HB236076</strain>
    </source>
</reference>
<proteinExistence type="predicted"/>
<accession>A0AB39HDS1</accession>
<organism evidence="1">
    <name type="scientific">Vibrio sp. HB236076</name>
    <dbReference type="NCBI Taxonomy" id="3232307"/>
    <lineage>
        <taxon>Bacteria</taxon>
        <taxon>Pseudomonadati</taxon>
        <taxon>Pseudomonadota</taxon>
        <taxon>Gammaproteobacteria</taxon>
        <taxon>Vibrionales</taxon>
        <taxon>Vibrionaceae</taxon>
        <taxon>Vibrio</taxon>
    </lineage>
</organism>
<protein>
    <submittedName>
        <fullName evidence="1">Uncharacterized protein</fullName>
    </submittedName>
</protein>
<dbReference type="RefSeq" id="WP_306101258.1">
    <property type="nucleotide sequence ID" value="NZ_CP162601.1"/>
</dbReference>